<reference evidence="3" key="1">
    <citation type="submission" date="2022-10" db="EMBL/GenBank/DDBJ databases">
        <title>Tapping the CABI collections for fungal endophytes: first genome assemblies for Collariella, Neodidymelliopsis, Ascochyta clinopodiicola, Didymella pomorum, Didymosphaeria variabile, Neocosmospora piperis and Neocucurbitaria cava.</title>
        <authorList>
            <person name="Hill R."/>
        </authorList>
    </citation>
    <scope>NUCLEOTIDE SEQUENCE</scope>
    <source>
        <strain evidence="3">IMI 356814</strain>
    </source>
</reference>
<organism evidence="3 4">
    <name type="scientific">Neocucurbitaria cava</name>
    <dbReference type="NCBI Taxonomy" id="798079"/>
    <lineage>
        <taxon>Eukaryota</taxon>
        <taxon>Fungi</taxon>
        <taxon>Dikarya</taxon>
        <taxon>Ascomycota</taxon>
        <taxon>Pezizomycotina</taxon>
        <taxon>Dothideomycetes</taxon>
        <taxon>Pleosporomycetidae</taxon>
        <taxon>Pleosporales</taxon>
        <taxon>Pleosporineae</taxon>
        <taxon>Cucurbitariaceae</taxon>
        <taxon>Neocucurbitaria</taxon>
    </lineage>
</organism>
<keyword evidence="1" id="KW-0175">Coiled coil</keyword>
<feature type="region of interest" description="Disordered" evidence="2">
    <location>
        <begin position="1"/>
        <end position="47"/>
    </location>
</feature>
<feature type="coiled-coil region" evidence="1">
    <location>
        <begin position="169"/>
        <end position="196"/>
    </location>
</feature>
<accession>A0A9W8Y5X2</accession>
<evidence type="ECO:0000313" key="4">
    <source>
        <dbReference type="Proteomes" id="UP001140560"/>
    </source>
</evidence>
<protein>
    <submittedName>
        <fullName evidence="3">Uncharacterized protein</fullName>
    </submittedName>
</protein>
<keyword evidence="4" id="KW-1185">Reference proteome</keyword>
<dbReference type="OrthoDB" id="3672634at2759"/>
<evidence type="ECO:0000256" key="1">
    <source>
        <dbReference type="SAM" id="Coils"/>
    </source>
</evidence>
<name>A0A9W8Y5X2_9PLEO</name>
<sequence length="278" mass="31328">MPRDKDQRKPRGDPLAGWKKENLAAPKHQKQQVQDFPQSIYDDVGPVPAPVAKRVTEARKSILKRVPPQQQGKVQEPLGGGGQSEDLAEPKRLKDDEQGMCPDGDTRWPPPKSTHSKPLHLLLDEKGSKRIYYHLIFKNNAPEAKTWKQEIKSKAQFYHKQKFPPAPPITEAGKSAQQIQQEMEQLEIDNKGKARSAIITAKMQRKLRELSSGPRGTIWLLEEENIDVWRCIEIVQKASPPHNAVNLGATTEKFEVFGVGLKGEKDHVLLVSQKVTVI</sequence>
<evidence type="ECO:0000313" key="3">
    <source>
        <dbReference type="EMBL" id="KAJ4366929.1"/>
    </source>
</evidence>
<evidence type="ECO:0000256" key="2">
    <source>
        <dbReference type="SAM" id="MobiDB-lite"/>
    </source>
</evidence>
<gene>
    <name evidence="3" type="ORF">N0V83_007459</name>
</gene>
<dbReference type="EMBL" id="JAPEUY010000013">
    <property type="protein sequence ID" value="KAJ4366929.1"/>
    <property type="molecule type" value="Genomic_DNA"/>
</dbReference>
<feature type="compositionally biased region" description="Basic and acidic residues" evidence="2">
    <location>
        <begin position="1"/>
        <end position="22"/>
    </location>
</feature>
<proteinExistence type="predicted"/>
<feature type="region of interest" description="Disordered" evidence="2">
    <location>
        <begin position="60"/>
        <end position="118"/>
    </location>
</feature>
<dbReference type="AlphaFoldDB" id="A0A9W8Y5X2"/>
<feature type="compositionally biased region" description="Basic and acidic residues" evidence="2">
    <location>
        <begin position="88"/>
        <end position="97"/>
    </location>
</feature>
<dbReference type="Proteomes" id="UP001140560">
    <property type="component" value="Unassembled WGS sequence"/>
</dbReference>
<comment type="caution">
    <text evidence="3">The sequence shown here is derived from an EMBL/GenBank/DDBJ whole genome shotgun (WGS) entry which is preliminary data.</text>
</comment>